<sequence>MANFANILIAILAPAARRLMCDISPCGAGRAFFALSADGSLYPCSEFIGLPQFNGGRLLSDGGIEAAFTSDAFRSVTGRNVDAFRPCSECAIRHFCGSPCPAEAHEMNGGMDGTGAFCAFYREQVN</sequence>
<evidence type="ECO:0000313" key="1">
    <source>
        <dbReference type="EMBL" id="EQD76957.1"/>
    </source>
</evidence>
<dbReference type="NCBIfam" id="TIGR04085">
    <property type="entry name" value="rSAM_more_4Fe4S"/>
    <property type="match status" value="1"/>
</dbReference>
<comment type="caution">
    <text evidence="1">The sequence shown here is derived from an EMBL/GenBank/DDBJ whole genome shotgun (WGS) entry which is preliminary data.</text>
</comment>
<feature type="non-terminal residue" evidence="1">
    <location>
        <position position="126"/>
    </location>
</feature>
<reference evidence="1" key="2">
    <citation type="journal article" date="2014" name="ISME J.">
        <title>Microbial stratification in low pH oxic and suboxic macroscopic growths along an acid mine drainage.</title>
        <authorList>
            <person name="Mendez-Garcia C."/>
            <person name="Mesa V."/>
            <person name="Sprenger R.R."/>
            <person name="Richter M."/>
            <person name="Diez M.S."/>
            <person name="Solano J."/>
            <person name="Bargiela R."/>
            <person name="Golyshina O.V."/>
            <person name="Manteca A."/>
            <person name="Ramos J.L."/>
            <person name="Gallego J.R."/>
            <person name="Llorente I."/>
            <person name="Martins Dos Santos V.A."/>
            <person name="Jensen O.N."/>
            <person name="Pelaez A.I."/>
            <person name="Sanchez J."/>
            <person name="Ferrer M."/>
        </authorList>
    </citation>
    <scope>NUCLEOTIDE SEQUENCE</scope>
</reference>
<reference evidence="1" key="1">
    <citation type="submission" date="2013-08" db="EMBL/GenBank/DDBJ databases">
        <authorList>
            <person name="Mendez C."/>
            <person name="Richter M."/>
            <person name="Ferrer M."/>
            <person name="Sanchez J."/>
        </authorList>
    </citation>
    <scope>NUCLEOTIDE SEQUENCE</scope>
</reference>
<accession>T1C4M6</accession>
<dbReference type="EMBL" id="AUZX01002344">
    <property type="protein sequence ID" value="EQD76957.1"/>
    <property type="molecule type" value="Genomic_DNA"/>
</dbReference>
<dbReference type="InterPro" id="IPR023885">
    <property type="entry name" value="4Fe4S-binding_SPASM_dom"/>
</dbReference>
<name>T1C4M6_9ZZZZ</name>
<organism evidence="1">
    <name type="scientific">mine drainage metagenome</name>
    <dbReference type="NCBI Taxonomy" id="410659"/>
    <lineage>
        <taxon>unclassified sequences</taxon>
        <taxon>metagenomes</taxon>
        <taxon>ecological metagenomes</taxon>
    </lineage>
</organism>
<dbReference type="SUPFAM" id="SSF102114">
    <property type="entry name" value="Radical SAM enzymes"/>
    <property type="match status" value="1"/>
</dbReference>
<dbReference type="AlphaFoldDB" id="T1C4M6"/>
<protein>
    <submittedName>
        <fullName evidence="1">Radical SAM domain protein</fullName>
    </submittedName>
</protein>
<dbReference type="Gene3D" id="3.20.20.70">
    <property type="entry name" value="Aldolase class I"/>
    <property type="match status" value="1"/>
</dbReference>
<gene>
    <name evidence="1" type="ORF">B1A_03176</name>
</gene>
<dbReference type="InterPro" id="IPR058240">
    <property type="entry name" value="rSAM_sf"/>
</dbReference>
<dbReference type="InterPro" id="IPR013785">
    <property type="entry name" value="Aldolase_TIM"/>
</dbReference>
<proteinExistence type="predicted"/>